<comment type="caution">
    <text evidence="1">The sequence shown here is derived from an EMBL/GenBank/DDBJ whole genome shotgun (WGS) entry which is preliminary data.</text>
</comment>
<organism evidence="1 2">
    <name type="scientific">Natrarchaeobius chitinivorans</name>
    <dbReference type="NCBI Taxonomy" id="1679083"/>
    <lineage>
        <taxon>Archaea</taxon>
        <taxon>Methanobacteriati</taxon>
        <taxon>Methanobacteriota</taxon>
        <taxon>Stenosarchaea group</taxon>
        <taxon>Halobacteria</taxon>
        <taxon>Halobacteriales</taxon>
        <taxon>Natrialbaceae</taxon>
        <taxon>Natrarchaeobius</taxon>
    </lineage>
</organism>
<reference evidence="1 2" key="1">
    <citation type="submission" date="2018-10" db="EMBL/GenBank/DDBJ databases">
        <title>Natrarchaeobius chitinivorans gen. nov., sp. nov., and Natrarchaeobius haloalkaliphilus sp. nov., alkaliphilic, chitin-utilizing haloarchaea from hypersaline alkaline lakes.</title>
        <authorList>
            <person name="Sorokin D.Y."/>
            <person name="Elcheninov A.G."/>
            <person name="Kostrikina N.A."/>
            <person name="Bale N.J."/>
            <person name="Sinninghe Damste J.S."/>
            <person name="Khijniak T.V."/>
            <person name="Kublanov I.V."/>
            <person name="Toshchakov S.V."/>
        </authorList>
    </citation>
    <scope>NUCLEOTIDE SEQUENCE [LARGE SCALE GENOMIC DNA]</scope>
    <source>
        <strain evidence="1 2">AArcht4T</strain>
    </source>
</reference>
<dbReference type="AlphaFoldDB" id="A0A3N6P2E5"/>
<dbReference type="Proteomes" id="UP000282323">
    <property type="component" value="Unassembled WGS sequence"/>
</dbReference>
<sequence length="65" mass="7049">MPDGEHKRGVAKCRSCSSVFAVDIWGDGTVRPIGRQDCDCGANEFQLIGNLDEAIIQDSETPDHS</sequence>
<gene>
    <name evidence="1" type="ORF">EA473_22270</name>
</gene>
<dbReference type="EMBL" id="REGA01000048">
    <property type="protein sequence ID" value="RQG89335.1"/>
    <property type="molecule type" value="Genomic_DNA"/>
</dbReference>
<name>A0A3N6P2E5_NATCH</name>
<proteinExistence type="predicted"/>
<accession>A0A3N6P2E5</accession>
<protein>
    <submittedName>
        <fullName evidence="1">Uncharacterized protein</fullName>
    </submittedName>
</protein>
<keyword evidence="2" id="KW-1185">Reference proteome</keyword>
<evidence type="ECO:0000313" key="2">
    <source>
        <dbReference type="Proteomes" id="UP000282323"/>
    </source>
</evidence>
<evidence type="ECO:0000313" key="1">
    <source>
        <dbReference type="EMBL" id="RQG89335.1"/>
    </source>
</evidence>